<dbReference type="EMBL" id="CAJNOM010000310">
    <property type="protein sequence ID" value="CAF1345118.1"/>
    <property type="molecule type" value="Genomic_DNA"/>
</dbReference>
<evidence type="ECO:0000256" key="2">
    <source>
        <dbReference type="ARBA" id="ARBA00022679"/>
    </source>
</evidence>
<comment type="similarity">
    <text evidence="1 4">Belongs to the FGGY kinase family.</text>
</comment>
<keyword evidence="4" id="KW-0119">Carbohydrate metabolism</keyword>
<dbReference type="Proteomes" id="UP000663832">
    <property type="component" value="Unassembled WGS sequence"/>
</dbReference>
<dbReference type="PANTHER" id="PTHR10196">
    <property type="entry name" value="SUGAR KINASE"/>
    <property type="match status" value="1"/>
</dbReference>
<gene>
    <name evidence="7" type="ORF">BJG266_LOCUS16336</name>
    <name evidence="8" type="ORF">QVE165_LOCUS33662</name>
</gene>
<dbReference type="GO" id="GO:0042732">
    <property type="term" value="P:D-xylose metabolic process"/>
    <property type="evidence" value="ECO:0007669"/>
    <property type="project" value="UniProtKB-UniRule"/>
</dbReference>
<dbReference type="Pfam" id="PF02782">
    <property type="entry name" value="FGGY_C"/>
    <property type="match status" value="1"/>
</dbReference>
<organism evidence="7 10">
    <name type="scientific">Adineta steineri</name>
    <dbReference type="NCBI Taxonomy" id="433720"/>
    <lineage>
        <taxon>Eukaryota</taxon>
        <taxon>Metazoa</taxon>
        <taxon>Spiralia</taxon>
        <taxon>Gnathifera</taxon>
        <taxon>Rotifera</taxon>
        <taxon>Eurotatoria</taxon>
        <taxon>Bdelloidea</taxon>
        <taxon>Adinetida</taxon>
        <taxon>Adinetidae</taxon>
        <taxon>Adineta</taxon>
    </lineage>
</organism>
<dbReference type="GO" id="GO:0004856">
    <property type="term" value="F:D-xylulokinase activity"/>
    <property type="evidence" value="ECO:0007669"/>
    <property type="project" value="UniProtKB-UniRule"/>
</dbReference>
<evidence type="ECO:0000313" key="9">
    <source>
        <dbReference type="Proteomes" id="UP000663832"/>
    </source>
</evidence>
<keyword evidence="4" id="KW-0547">Nucleotide-binding</keyword>
<feature type="domain" description="Carbohydrate kinase FGGY N-terminal" evidence="5">
    <location>
        <begin position="163"/>
        <end position="299"/>
    </location>
</feature>
<accession>A0A814HDA8</accession>
<proteinExistence type="inferred from homology"/>
<evidence type="ECO:0000256" key="1">
    <source>
        <dbReference type="ARBA" id="ARBA00009156"/>
    </source>
</evidence>
<dbReference type="AlphaFoldDB" id="A0A814HDA8"/>
<protein>
    <recommendedName>
        <fullName evidence="4">Xylulose kinase</fullName>
        <ecNumber evidence="4">2.7.1.17</ecNumber>
    </recommendedName>
</protein>
<dbReference type="EMBL" id="CAJNOI010000075">
    <property type="protein sequence ID" value="CAF1008591.1"/>
    <property type="molecule type" value="Genomic_DNA"/>
</dbReference>
<evidence type="ECO:0000313" key="8">
    <source>
        <dbReference type="EMBL" id="CAF1345118.1"/>
    </source>
</evidence>
<dbReference type="InterPro" id="IPR042024">
    <property type="entry name" value="D-XK_euk"/>
</dbReference>
<evidence type="ECO:0000256" key="3">
    <source>
        <dbReference type="ARBA" id="ARBA00022777"/>
    </source>
</evidence>
<keyword evidence="9" id="KW-1185">Reference proteome</keyword>
<sequence length="551" mass="62362">MTDKKNHQRLYLGLDLSTHQLKGVIIDEHLNTIAEEAIHFNDKSLLVNYVQSHGSAIDNHCITTPVLVFLEALDVLFQKLRDQKKFDFADIIGISGCAQQHGSIYWKNKIGLDRLKNLHSSIEDKSEITNIHNLPKNVFLVDLLHSSFSCMDCSIRMDGVQFIEKNLDSNEKLLQITDSKAYDRFTACQIMKMSRTTPEIYEQTERIQLLSNFLASILLGDYAPIDLSDGSRMNLFDIRQRKWSKDCLNICAKDLEEKLSNNLIYPSTILGTIAKYFVERYGFNNTCQIVSFTGDNPSSYYALALNSKTIVISLGTSDTVMASVSASSIPNEIFDGHLFVNPLIVNSESDLLMILLCFKNGSLVRERVREEVASNDWQQMSELLCQTPPTNHGYLGFFYDDNEIIPENLRGRFYFNSDGQQIDDLEPACKVRALLESQCLAKRLYLQRANIDLVNNVDRIVINGGASVNIDFLQMLADIFSKPVYATLAPNSGCLGGALRAIDVINHIPNSQTSTLQFLVSAQPRNEYTPVYNEMLIRYARLEDKILKNMQ</sequence>
<evidence type="ECO:0000259" key="5">
    <source>
        <dbReference type="Pfam" id="PF00370"/>
    </source>
</evidence>
<keyword evidence="2 4" id="KW-0808">Transferase</keyword>
<evidence type="ECO:0000259" key="6">
    <source>
        <dbReference type="Pfam" id="PF02782"/>
    </source>
</evidence>
<comment type="function">
    <text evidence="4">Phosphorylates D-xylulose to produce D-xylulose 5-phosphate, a molecule that may play an important role in the regulation of glucose metabolism and lipogenesis.</text>
</comment>
<dbReference type="Gene3D" id="3.30.420.40">
    <property type="match status" value="2"/>
</dbReference>
<comment type="caution">
    <text evidence="7">The sequence shown here is derived from an EMBL/GenBank/DDBJ whole genome shotgun (WGS) entry which is preliminary data.</text>
</comment>
<dbReference type="PANTHER" id="PTHR10196:SF57">
    <property type="entry name" value="XYLULOSE KINASE"/>
    <property type="match status" value="1"/>
</dbReference>
<keyword evidence="4" id="KW-0859">Xylose metabolism</keyword>
<name>A0A814HDA8_9BILA</name>
<dbReference type="SUPFAM" id="SSF53067">
    <property type="entry name" value="Actin-like ATPase domain"/>
    <property type="match status" value="2"/>
</dbReference>
<dbReference type="CDD" id="cd07776">
    <property type="entry name" value="ASKHA_NBD_FGGY_SpXK-like"/>
    <property type="match status" value="1"/>
</dbReference>
<dbReference type="InterPro" id="IPR043129">
    <property type="entry name" value="ATPase_NBD"/>
</dbReference>
<dbReference type="Proteomes" id="UP000663877">
    <property type="component" value="Unassembled WGS sequence"/>
</dbReference>
<keyword evidence="4" id="KW-0067">ATP-binding</keyword>
<reference evidence="7" key="1">
    <citation type="submission" date="2021-02" db="EMBL/GenBank/DDBJ databases">
        <authorList>
            <person name="Nowell W R."/>
        </authorList>
    </citation>
    <scope>NUCLEOTIDE SEQUENCE</scope>
</reference>
<evidence type="ECO:0000313" key="10">
    <source>
        <dbReference type="Proteomes" id="UP000663877"/>
    </source>
</evidence>
<dbReference type="GO" id="GO:0005997">
    <property type="term" value="P:xylulose metabolic process"/>
    <property type="evidence" value="ECO:0007669"/>
    <property type="project" value="UniProtKB-UniRule"/>
</dbReference>
<evidence type="ECO:0000313" key="7">
    <source>
        <dbReference type="EMBL" id="CAF1008591.1"/>
    </source>
</evidence>
<comment type="catalytic activity">
    <reaction evidence="4">
        <text>D-xylulose + ATP = D-xylulose 5-phosphate + ADP + H(+)</text>
        <dbReference type="Rhea" id="RHEA:10964"/>
        <dbReference type="ChEBI" id="CHEBI:15378"/>
        <dbReference type="ChEBI" id="CHEBI:17140"/>
        <dbReference type="ChEBI" id="CHEBI:30616"/>
        <dbReference type="ChEBI" id="CHEBI:57737"/>
        <dbReference type="ChEBI" id="CHEBI:456216"/>
        <dbReference type="EC" id="2.7.1.17"/>
    </reaction>
</comment>
<feature type="domain" description="Carbohydrate kinase FGGY C-terminal" evidence="6">
    <location>
        <begin position="311"/>
        <end position="501"/>
    </location>
</feature>
<dbReference type="InterPro" id="IPR018485">
    <property type="entry name" value="FGGY_C"/>
</dbReference>
<dbReference type="EC" id="2.7.1.17" evidence="4"/>
<dbReference type="InterPro" id="IPR018484">
    <property type="entry name" value="FGGY_N"/>
</dbReference>
<keyword evidence="3 4" id="KW-0418">Kinase</keyword>
<dbReference type="Pfam" id="PF00370">
    <property type="entry name" value="FGGY_N"/>
    <property type="match status" value="1"/>
</dbReference>
<dbReference type="GO" id="GO:0005524">
    <property type="term" value="F:ATP binding"/>
    <property type="evidence" value="ECO:0007669"/>
    <property type="project" value="UniProtKB-KW"/>
</dbReference>
<dbReference type="OrthoDB" id="1728974at2759"/>
<dbReference type="GO" id="GO:0005829">
    <property type="term" value="C:cytosol"/>
    <property type="evidence" value="ECO:0007669"/>
    <property type="project" value="TreeGrafter"/>
</dbReference>
<evidence type="ECO:0000256" key="4">
    <source>
        <dbReference type="RuleBase" id="RU367058"/>
    </source>
</evidence>